<comment type="caution">
    <text evidence="1">The sequence shown here is derived from an EMBL/GenBank/DDBJ whole genome shotgun (WGS) entry which is preliminary data.</text>
</comment>
<dbReference type="EMBL" id="AMCW01000145">
    <property type="protein sequence ID" value="EKJ99445.1"/>
    <property type="molecule type" value="Genomic_DNA"/>
</dbReference>
<organism evidence="1 2">
    <name type="scientific">Rhodopirellula baltica SH28</name>
    <dbReference type="NCBI Taxonomy" id="993517"/>
    <lineage>
        <taxon>Bacteria</taxon>
        <taxon>Pseudomonadati</taxon>
        <taxon>Planctomycetota</taxon>
        <taxon>Planctomycetia</taxon>
        <taxon>Pirellulales</taxon>
        <taxon>Pirellulaceae</taxon>
        <taxon>Rhodopirellula</taxon>
    </lineage>
</organism>
<protein>
    <submittedName>
        <fullName evidence="1">Uncharacterized protein</fullName>
    </submittedName>
</protein>
<sequence length="42" mass="4915">MFLHNSGCYLQSRRAVCPADTFLMDTRFVSIHGERYEYCPKA</sequence>
<name>K5E114_RHOBT</name>
<dbReference type="Proteomes" id="UP000007993">
    <property type="component" value="Unassembled WGS sequence"/>
</dbReference>
<proteinExistence type="predicted"/>
<gene>
    <name evidence="1" type="ORF">RBSH_05200</name>
</gene>
<accession>K5E114</accession>
<dbReference type="PATRIC" id="fig|993517.3.peg.5630"/>
<reference evidence="1 2" key="1">
    <citation type="journal article" date="2013" name="Mar. Genomics">
        <title>Expression of sulfatases in Rhodopirellula baltica and the diversity of sulfatases in the genus Rhodopirellula.</title>
        <authorList>
            <person name="Wegner C.E."/>
            <person name="Richter-Heitmann T."/>
            <person name="Klindworth A."/>
            <person name="Klockow C."/>
            <person name="Richter M."/>
            <person name="Achstetter T."/>
            <person name="Glockner F.O."/>
            <person name="Harder J."/>
        </authorList>
    </citation>
    <scope>NUCLEOTIDE SEQUENCE [LARGE SCALE GENOMIC DNA]</scope>
    <source>
        <strain evidence="1 2">SH28</strain>
    </source>
</reference>
<evidence type="ECO:0000313" key="2">
    <source>
        <dbReference type="Proteomes" id="UP000007993"/>
    </source>
</evidence>
<evidence type="ECO:0000313" key="1">
    <source>
        <dbReference type="EMBL" id="EKJ99445.1"/>
    </source>
</evidence>
<dbReference type="AlphaFoldDB" id="K5E114"/>